<dbReference type="EMBL" id="LQYY01000044">
    <property type="protein sequence ID" value="KYD34542.1"/>
    <property type="molecule type" value="Genomic_DNA"/>
</dbReference>
<evidence type="ECO:0000313" key="4">
    <source>
        <dbReference type="Proteomes" id="UP000075517"/>
    </source>
</evidence>
<dbReference type="InterPro" id="IPR002220">
    <property type="entry name" value="DapA-like"/>
</dbReference>
<dbReference type="InterPro" id="IPR013785">
    <property type="entry name" value="Aldolase_TIM"/>
</dbReference>
<dbReference type="EC" id="4.3.3.7" evidence="3"/>
<keyword evidence="2 3" id="KW-0456">Lyase</keyword>
<gene>
    <name evidence="3" type="ORF">B4114_2600</name>
</gene>
<dbReference type="Pfam" id="PF00701">
    <property type="entry name" value="DHDPS"/>
    <property type="match status" value="1"/>
</dbReference>
<dbReference type="PANTHER" id="PTHR12128">
    <property type="entry name" value="DIHYDRODIPICOLINATE SYNTHASE"/>
    <property type="match status" value="1"/>
</dbReference>
<dbReference type="PRINTS" id="PR00146">
    <property type="entry name" value="DHPICSNTHASE"/>
</dbReference>
<dbReference type="Gene3D" id="3.20.20.70">
    <property type="entry name" value="Aldolase class I"/>
    <property type="match status" value="1"/>
</dbReference>
<protein>
    <submittedName>
        <fullName evidence="3">Dihydrodipicolinate synthase</fullName>
        <ecNumber evidence="3">4.3.3.7</ecNumber>
    </submittedName>
</protein>
<evidence type="ECO:0000256" key="1">
    <source>
        <dbReference type="ARBA" id="ARBA00007592"/>
    </source>
</evidence>
<dbReference type="PANTHER" id="PTHR12128:SF66">
    <property type="entry name" value="4-HYDROXY-2-OXOGLUTARATE ALDOLASE, MITOCHONDRIAL"/>
    <property type="match status" value="1"/>
</dbReference>
<dbReference type="GO" id="GO:0008840">
    <property type="term" value="F:4-hydroxy-tetrahydrodipicolinate synthase activity"/>
    <property type="evidence" value="ECO:0007669"/>
    <property type="project" value="UniProtKB-EC"/>
</dbReference>
<dbReference type="PATRIC" id="fig|1422.17.peg.2618"/>
<comment type="caution">
    <text evidence="3">The sequence shown here is derived from an EMBL/GenBank/DDBJ whole genome shotgun (WGS) entry which is preliminary data.</text>
</comment>
<evidence type="ECO:0000313" key="3">
    <source>
        <dbReference type="EMBL" id="KYD34542.1"/>
    </source>
</evidence>
<dbReference type="SUPFAM" id="SSF51569">
    <property type="entry name" value="Aldolase"/>
    <property type="match status" value="1"/>
</dbReference>
<accession>A0A150ND82</accession>
<name>A0A150ND82_GEOSE</name>
<proteinExistence type="inferred from homology"/>
<dbReference type="AlphaFoldDB" id="A0A150ND82"/>
<comment type="similarity">
    <text evidence="1">Belongs to the DapA family.</text>
</comment>
<dbReference type="Proteomes" id="UP000075517">
    <property type="component" value="Unassembled WGS sequence"/>
</dbReference>
<evidence type="ECO:0000256" key="2">
    <source>
        <dbReference type="ARBA" id="ARBA00023239"/>
    </source>
</evidence>
<sequence length="84" mass="8999">MAAASAVIEESMISSTLMTGTGSTNHAETIELTKFAQEIGADAAMVIVPYYNRPSQAALYKHCELPTTYASLRGGGFKRLVCVR</sequence>
<organism evidence="3 4">
    <name type="scientific">Geobacillus stearothermophilus</name>
    <name type="common">Bacillus stearothermophilus</name>
    <dbReference type="NCBI Taxonomy" id="1422"/>
    <lineage>
        <taxon>Bacteria</taxon>
        <taxon>Bacillati</taxon>
        <taxon>Bacillota</taxon>
        <taxon>Bacilli</taxon>
        <taxon>Bacillales</taxon>
        <taxon>Anoxybacillaceae</taxon>
        <taxon>Geobacillus</taxon>
    </lineage>
</organism>
<reference evidence="3 4" key="1">
    <citation type="submission" date="2016-01" db="EMBL/GenBank/DDBJ databases">
        <title>Draft Genome Sequences of Seven Thermophilic Sporeformers Isolated from Foods.</title>
        <authorList>
            <person name="Berendsen E.M."/>
            <person name="Wells-Bennik M.H."/>
            <person name="Krawcyk A.O."/>
            <person name="De Jong A."/>
            <person name="Holsappel S."/>
            <person name="Eijlander R.T."/>
            <person name="Kuipers O.P."/>
        </authorList>
    </citation>
    <scope>NUCLEOTIDE SEQUENCE [LARGE SCALE GENOMIC DNA]</scope>
    <source>
        <strain evidence="3 4">B4114</strain>
    </source>
</reference>